<name>A0A0A7LCH7_9ARCH</name>
<evidence type="ECO:0000256" key="2">
    <source>
        <dbReference type="ARBA" id="ARBA00022642"/>
    </source>
</evidence>
<dbReference type="STRING" id="1577791.Mpt1_c00970"/>
<dbReference type="UniPathway" id="UPA00253">
    <property type="reaction ID" value="UER00456"/>
</dbReference>
<dbReference type="Gene3D" id="3.40.50.720">
    <property type="entry name" value="NAD(P)-binding Rossmann-like Domain"/>
    <property type="match status" value="1"/>
</dbReference>
<dbReference type="NCBIfam" id="NF009828">
    <property type="entry name" value="PRK13303.1-3"/>
    <property type="match status" value="1"/>
</dbReference>
<dbReference type="SUPFAM" id="SSF51735">
    <property type="entry name" value="NAD(P)-binding Rossmann-fold domains"/>
    <property type="match status" value="1"/>
</dbReference>
<dbReference type="PANTHER" id="PTHR31873:SF6">
    <property type="entry name" value="ASPARTATE DEHYDROGENASE DOMAIN-CONTAINING PROTEIN"/>
    <property type="match status" value="1"/>
</dbReference>
<keyword evidence="10" id="KW-1185">Reference proteome</keyword>
<dbReference type="InterPro" id="IPR036291">
    <property type="entry name" value="NAD(P)-bd_dom_sf"/>
</dbReference>
<evidence type="ECO:0000259" key="7">
    <source>
        <dbReference type="Pfam" id="PF01958"/>
    </source>
</evidence>
<dbReference type="PIRSF" id="PIRSF005227">
    <property type="entry name" value="Asp_dh_NAD_syn"/>
    <property type="match status" value="1"/>
</dbReference>
<dbReference type="GeneID" id="24817772"/>
<comment type="function">
    <text evidence="6">Specifically catalyzes the NAD or NADP-dependent dehydrogenation of L-aspartate to iminoaspartate.</text>
</comment>
<dbReference type="HAMAP" id="MF_01265">
    <property type="entry name" value="NadX"/>
    <property type="match status" value="1"/>
</dbReference>
<sequence>MRITIVGCGSIGSKLAKAADEMNDVKRIYLLDINKKVAEKVAAGLNKGIVIDSVEEELYHSDLVIESASQAAAKELLPKVAARGVDMMIMSVGALVDDDFRALVFEKAKVSEARIYIPTGALCGVDGLRSASVEELDEVELISMKGPKSLLGVPYIEEKGIDVDKIRERTVIYTGYAREAVKLFPRNVNVAATVSLLGIGFDRTKVTVVLDPDIKSNSHELRIKGIFGEMNCHTYNVPEPDNPRTSHLATLSAISALKRIVRNEWFGV</sequence>
<dbReference type="EMBL" id="CP010070">
    <property type="protein sequence ID" value="AIZ56002.1"/>
    <property type="molecule type" value="Genomic_DNA"/>
</dbReference>
<comment type="catalytic activity">
    <reaction evidence="6">
        <text>L-aspartate + NADP(+) + H2O = oxaloacetate + NH4(+) + NADPH + H(+)</text>
        <dbReference type="Rhea" id="RHEA:11784"/>
        <dbReference type="ChEBI" id="CHEBI:15377"/>
        <dbReference type="ChEBI" id="CHEBI:15378"/>
        <dbReference type="ChEBI" id="CHEBI:16452"/>
        <dbReference type="ChEBI" id="CHEBI:28938"/>
        <dbReference type="ChEBI" id="CHEBI:29991"/>
        <dbReference type="ChEBI" id="CHEBI:57783"/>
        <dbReference type="ChEBI" id="CHEBI:58349"/>
        <dbReference type="EC" id="1.4.1.21"/>
    </reaction>
</comment>
<comment type="catalytic activity">
    <reaction evidence="6">
        <text>L-aspartate + NAD(+) + H2O = oxaloacetate + NH4(+) + NADH + H(+)</text>
        <dbReference type="Rhea" id="RHEA:11788"/>
        <dbReference type="ChEBI" id="CHEBI:15377"/>
        <dbReference type="ChEBI" id="CHEBI:15378"/>
        <dbReference type="ChEBI" id="CHEBI:16452"/>
        <dbReference type="ChEBI" id="CHEBI:28938"/>
        <dbReference type="ChEBI" id="CHEBI:29991"/>
        <dbReference type="ChEBI" id="CHEBI:57540"/>
        <dbReference type="ChEBI" id="CHEBI:57945"/>
        <dbReference type="EC" id="1.4.1.21"/>
    </reaction>
</comment>
<dbReference type="GO" id="GO:0009435">
    <property type="term" value="P:NAD+ biosynthetic process"/>
    <property type="evidence" value="ECO:0007669"/>
    <property type="project" value="UniProtKB-UniRule"/>
</dbReference>
<dbReference type="HOGENOM" id="CLU_089550_0_0_2"/>
<dbReference type="InterPro" id="IPR005106">
    <property type="entry name" value="Asp/hSer_DH_NAD-bd"/>
</dbReference>
<feature type="binding site" evidence="6">
    <location>
        <position position="121"/>
    </location>
    <ligand>
        <name>NAD(+)</name>
        <dbReference type="ChEBI" id="CHEBI:57540"/>
    </ligand>
</feature>
<keyword evidence="2 6" id="KW-0662">Pyridine nucleotide biosynthesis</keyword>
<dbReference type="SUPFAM" id="SSF55347">
    <property type="entry name" value="Glyceraldehyde-3-phosphate dehydrogenase-like, C-terminal domain"/>
    <property type="match status" value="1"/>
</dbReference>
<dbReference type="InterPro" id="IPR020626">
    <property type="entry name" value="Asp_DH_prok"/>
</dbReference>
<keyword evidence="4 6" id="KW-0560">Oxidoreductase</keyword>
<evidence type="ECO:0000259" key="8">
    <source>
        <dbReference type="Pfam" id="PF03447"/>
    </source>
</evidence>
<evidence type="ECO:0000256" key="1">
    <source>
        <dbReference type="ARBA" id="ARBA00008331"/>
    </source>
</evidence>
<dbReference type="Gene3D" id="3.30.360.10">
    <property type="entry name" value="Dihydrodipicolinate Reductase, domain 2"/>
    <property type="match status" value="1"/>
</dbReference>
<dbReference type="NCBIfam" id="TIGR03855">
    <property type="entry name" value="NAD_NadX"/>
    <property type="match status" value="1"/>
</dbReference>
<dbReference type="GO" id="GO:0016639">
    <property type="term" value="F:oxidoreductase activity, acting on the CH-NH2 group of donors, NAD or NADP as acceptor"/>
    <property type="evidence" value="ECO:0007669"/>
    <property type="project" value="UniProtKB-UniRule"/>
</dbReference>
<feature type="active site" evidence="6">
    <location>
        <position position="219"/>
    </location>
</feature>
<dbReference type="Proteomes" id="UP000030787">
    <property type="component" value="Chromosome"/>
</dbReference>
<dbReference type="RefSeq" id="WP_048111268.1">
    <property type="nucleotide sequence ID" value="NZ_CP010070.1"/>
</dbReference>
<dbReference type="Pfam" id="PF01958">
    <property type="entry name" value="Asp_DH_C"/>
    <property type="match status" value="1"/>
</dbReference>
<dbReference type="PANTHER" id="PTHR31873">
    <property type="entry name" value="L-ASPARTATE DEHYDROGENASE-RELATED"/>
    <property type="match status" value="1"/>
</dbReference>
<feature type="domain" description="Aspartate dehydrogenase" evidence="7">
    <location>
        <begin position="167"/>
        <end position="254"/>
    </location>
</feature>
<comment type="similarity">
    <text evidence="1 6">Belongs to the L-aspartate dehydrogenase family.</text>
</comment>
<feature type="binding site" evidence="6">
    <location>
        <position position="189"/>
    </location>
    <ligand>
        <name>NAD(+)</name>
        <dbReference type="ChEBI" id="CHEBI:57540"/>
    </ligand>
</feature>
<dbReference type="EC" id="1.4.1.21" evidence="6"/>
<dbReference type="InterPro" id="IPR022487">
    <property type="entry name" value="Asp_DH_arc"/>
</dbReference>
<dbReference type="GO" id="GO:0050661">
    <property type="term" value="F:NADP binding"/>
    <property type="evidence" value="ECO:0007669"/>
    <property type="project" value="UniProtKB-UniRule"/>
</dbReference>
<dbReference type="AlphaFoldDB" id="A0A0A7LCH7"/>
<dbReference type="OrthoDB" id="15415at2157"/>
<dbReference type="InterPro" id="IPR002811">
    <property type="entry name" value="Asp_DH"/>
</dbReference>
<comment type="pathway">
    <text evidence="6">Cofactor biosynthesis; NAD(+) biosynthesis; iminoaspartate from L-aspartate (dehydrogenase route): step 1/1.</text>
</comment>
<evidence type="ECO:0000256" key="4">
    <source>
        <dbReference type="ARBA" id="ARBA00023002"/>
    </source>
</evidence>
<feature type="domain" description="Aspartate/homoserine dehydrogenase NAD-binding" evidence="8">
    <location>
        <begin position="7"/>
        <end position="118"/>
    </location>
</feature>
<evidence type="ECO:0000256" key="3">
    <source>
        <dbReference type="ARBA" id="ARBA00022857"/>
    </source>
</evidence>
<organism evidence="9 10">
    <name type="scientific">Candidatus Methanoplasma termitum</name>
    <dbReference type="NCBI Taxonomy" id="1577791"/>
    <lineage>
        <taxon>Archaea</taxon>
        <taxon>Methanobacteriati</taxon>
        <taxon>Thermoplasmatota</taxon>
        <taxon>Thermoplasmata</taxon>
        <taxon>Methanomassiliicoccales</taxon>
        <taxon>Methanomassiliicoccaceae</taxon>
        <taxon>Candidatus Methanoplasma</taxon>
    </lineage>
</organism>
<evidence type="ECO:0000256" key="6">
    <source>
        <dbReference type="HAMAP-Rule" id="MF_01265"/>
    </source>
</evidence>
<reference evidence="9 10" key="1">
    <citation type="journal article" date="2014" name="Appl. Environ. Microbiol.">
        <title>Comparative Genome Analysis of 'Candidatus Methanoplasma termitum' Indicates a New Mode of Energy Metabolism in the Seventh Order of Methanogens.</title>
        <authorList>
            <person name="Lang K."/>
            <person name="Schuldes J."/>
            <person name="Klingl A."/>
            <person name="Poehlein A."/>
            <person name="Daniel R."/>
            <person name="Brune A."/>
        </authorList>
    </citation>
    <scope>NUCLEOTIDE SEQUENCE [LARGE SCALE GENOMIC DNA]</scope>
    <source>
        <strain evidence="10">Mpt1</strain>
    </source>
</reference>
<keyword evidence="3 6" id="KW-0521">NADP</keyword>
<dbReference type="InterPro" id="IPR011182">
    <property type="entry name" value="L-Asp_DH"/>
</dbReference>
<evidence type="ECO:0000313" key="9">
    <source>
        <dbReference type="EMBL" id="AIZ56002.1"/>
    </source>
</evidence>
<evidence type="ECO:0000256" key="5">
    <source>
        <dbReference type="ARBA" id="ARBA00023027"/>
    </source>
</evidence>
<accession>A0A0A7LCH7</accession>
<comment type="miscellaneous">
    <text evidence="6">The iminoaspartate product is unstable in aqueous solution and can decompose to oxaloacetate and ammonia.</text>
</comment>
<dbReference type="GO" id="GO:0033735">
    <property type="term" value="F:aspartate dehydrogenase [NAD(P)+] activity"/>
    <property type="evidence" value="ECO:0007669"/>
    <property type="project" value="UniProtKB-EC"/>
</dbReference>
<dbReference type="KEGG" id="mear:Mpt1_c00970"/>
<protein>
    <recommendedName>
        <fullName evidence="6">L-aspartate dehydrogenase</fullName>
        <ecNumber evidence="6">1.4.1.21</ecNumber>
    </recommendedName>
</protein>
<proteinExistence type="inferred from homology"/>
<evidence type="ECO:0000313" key="10">
    <source>
        <dbReference type="Proteomes" id="UP000030787"/>
    </source>
</evidence>
<dbReference type="NCBIfam" id="NF009829">
    <property type="entry name" value="PRK13303.1-4"/>
    <property type="match status" value="1"/>
</dbReference>
<dbReference type="Pfam" id="PF03447">
    <property type="entry name" value="NAD_binding_3"/>
    <property type="match status" value="1"/>
</dbReference>
<keyword evidence="5 6" id="KW-0520">NAD</keyword>
<gene>
    <name evidence="6 9" type="primary">nadX</name>
    <name evidence="9" type="ORF">Mpt1_c00970</name>
</gene>
<dbReference type="GO" id="GO:0051287">
    <property type="term" value="F:NAD binding"/>
    <property type="evidence" value="ECO:0007669"/>
    <property type="project" value="UniProtKB-UniRule"/>
</dbReference>